<name>A0A0J7XZG3_9SPHN</name>
<keyword evidence="1" id="KW-0805">Transcription regulation</keyword>
<comment type="caution">
    <text evidence="5">The sequence shown here is derived from an EMBL/GenBank/DDBJ whole genome shotgun (WGS) entry which is preliminary data.</text>
</comment>
<dbReference type="SMART" id="SM00421">
    <property type="entry name" value="HTH_LUXR"/>
    <property type="match status" value="1"/>
</dbReference>
<dbReference type="AlphaFoldDB" id="A0A0J7XZG3"/>
<protein>
    <recommendedName>
        <fullName evidence="4">HTH luxR-type domain-containing protein</fullName>
    </recommendedName>
</protein>
<dbReference type="RefSeq" id="WP_059150883.1">
    <property type="nucleotide sequence ID" value="NZ_KQ130453.1"/>
</dbReference>
<dbReference type="SUPFAM" id="SSF75516">
    <property type="entry name" value="Pheromone-binding domain of LuxR-like quorum-sensing transcription factors"/>
    <property type="match status" value="1"/>
</dbReference>
<proteinExistence type="predicted"/>
<dbReference type="InterPro" id="IPR016032">
    <property type="entry name" value="Sig_transdc_resp-reg_C-effctor"/>
</dbReference>
<organism evidence="5 6">
    <name type="scientific">Novosphingobium barchaimii LL02</name>
    <dbReference type="NCBI Taxonomy" id="1114963"/>
    <lineage>
        <taxon>Bacteria</taxon>
        <taxon>Pseudomonadati</taxon>
        <taxon>Pseudomonadota</taxon>
        <taxon>Alphaproteobacteria</taxon>
        <taxon>Sphingomonadales</taxon>
        <taxon>Sphingomonadaceae</taxon>
        <taxon>Novosphingobium</taxon>
    </lineage>
</organism>
<evidence type="ECO:0000256" key="2">
    <source>
        <dbReference type="ARBA" id="ARBA00023125"/>
    </source>
</evidence>
<evidence type="ECO:0000259" key="4">
    <source>
        <dbReference type="SMART" id="SM00421"/>
    </source>
</evidence>
<dbReference type="PRINTS" id="PR00038">
    <property type="entry name" value="HTHLUXR"/>
</dbReference>
<evidence type="ECO:0000256" key="1">
    <source>
        <dbReference type="ARBA" id="ARBA00023015"/>
    </source>
</evidence>
<dbReference type="GO" id="GO:0003677">
    <property type="term" value="F:DNA binding"/>
    <property type="evidence" value="ECO:0007669"/>
    <property type="project" value="UniProtKB-KW"/>
</dbReference>
<feature type="domain" description="HTH luxR-type" evidence="4">
    <location>
        <begin position="179"/>
        <end position="236"/>
    </location>
</feature>
<dbReference type="Gene3D" id="1.10.10.10">
    <property type="entry name" value="Winged helix-like DNA-binding domain superfamily/Winged helix DNA-binding domain"/>
    <property type="match status" value="1"/>
</dbReference>
<gene>
    <name evidence="5" type="ORF">V474_13495</name>
</gene>
<dbReference type="PATRIC" id="fig|1114963.3.peg.1506"/>
<dbReference type="Gene3D" id="3.30.450.80">
    <property type="entry name" value="Transcription factor LuxR-like, autoinducer-binding domain"/>
    <property type="match status" value="1"/>
</dbReference>
<dbReference type="GO" id="GO:0006355">
    <property type="term" value="P:regulation of DNA-templated transcription"/>
    <property type="evidence" value="ECO:0007669"/>
    <property type="project" value="InterPro"/>
</dbReference>
<sequence length="251" mass="28576">MIDRDDYKQAVSILGETSDDNQVYEALERLTCVLGFDRFAISHHVDLLHPPVGAYGLTNYDSDWLNEIITGRYFLDDPVQISCDGRNTGFLWPNPRMLERLTPRQRYIFEQGAKRNLRGGYTVPMHLPGEYAGSCTFATSRLETVPSEAMPAAFFAVSFAFEAMRRVVRLRAGLELPAPPKLKPREREVLILLGRGKTYGEIADILHLSEHTTHEYAKRIMRAYGNIQRNNLIARALFDGIVTYPELLSMH</sequence>
<keyword evidence="6" id="KW-1185">Reference proteome</keyword>
<dbReference type="InterPro" id="IPR036693">
    <property type="entry name" value="TF_LuxR_autoind-bd_dom_sf"/>
</dbReference>
<dbReference type="InterPro" id="IPR005143">
    <property type="entry name" value="TF_LuxR_autoind-bd_dom"/>
</dbReference>
<reference evidence="5 6" key="1">
    <citation type="journal article" date="2015" name="G3 (Bethesda)">
        <title>Insights into Ongoing Evolution of the Hexachlorocyclohexane Catabolic Pathway from Comparative Genomics of Ten Sphingomonadaceae Strains.</title>
        <authorList>
            <person name="Pearce S.L."/>
            <person name="Oakeshott J.G."/>
            <person name="Pandey G."/>
        </authorList>
    </citation>
    <scope>NUCLEOTIDE SEQUENCE [LARGE SCALE GENOMIC DNA]</scope>
    <source>
        <strain evidence="5 6">LL02</strain>
    </source>
</reference>
<dbReference type="Pfam" id="PF00196">
    <property type="entry name" value="GerE"/>
    <property type="match status" value="1"/>
</dbReference>
<dbReference type="OrthoDB" id="3170288at2"/>
<dbReference type="Pfam" id="PF03472">
    <property type="entry name" value="Autoind_bind"/>
    <property type="match status" value="1"/>
</dbReference>
<dbReference type="SUPFAM" id="SSF46894">
    <property type="entry name" value="C-terminal effector domain of the bipartite response regulators"/>
    <property type="match status" value="1"/>
</dbReference>
<dbReference type="CDD" id="cd06170">
    <property type="entry name" value="LuxR_C_like"/>
    <property type="match status" value="1"/>
</dbReference>
<dbReference type="EMBL" id="JACU01000004">
    <property type="protein sequence ID" value="KMS56598.1"/>
    <property type="molecule type" value="Genomic_DNA"/>
</dbReference>
<dbReference type="Proteomes" id="UP000052268">
    <property type="component" value="Unassembled WGS sequence"/>
</dbReference>
<keyword evidence="3" id="KW-0804">Transcription</keyword>
<accession>A0A0J7XZG3</accession>
<evidence type="ECO:0000313" key="6">
    <source>
        <dbReference type="Proteomes" id="UP000052268"/>
    </source>
</evidence>
<keyword evidence="2" id="KW-0238">DNA-binding</keyword>
<dbReference type="InterPro" id="IPR000792">
    <property type="entry name" value="Tscrpt_reg_LuxR_C"/>
</dbReference>
<dbReference type="InterPro" id="IPR036388">
    <property type="entry name" value="WH-like_DNA-bd_sf"/>
</dbReference>
<evidence type="ECO:0000256" key="3">
    <source>
        <dbReference type="ARBA" id="ARBA00023163"/>
    </source>
</evidence>
<evidence type="ECO:0000313" key="5">
    <source>
        <dbReference type="EMBL" id="KMS56598.1"/>
    </source>
</evidence>